<dbReference type="EMBL" id="CP002198">
    <property type="protein sequence ID" value="ADN12206.1"/>
    <property type="molecule type" value="Genomic_DNA"/>
</dbReference>
<dbReference type="Proteomes" id="UP000008206">
    <property type="component" value="Chromosome"/>
</dbReference>
<sequence>MKKLLLFVLLIAGILLLTAPATAKQLPSQNLHYTCPAVNSQGLAEDGKCLNPPHQSEIETPTPMFSLEQENLVHQYQEILALVKISLSDEQCEQQPGLILYGYYDRIDNLMVICKDAMKHYQEYVETLVHESWHAVQDCIDGLDNPDTTAFLTQDPELLTTILNGLSPAQVENILHNYEKADQAFEVEAFFLQKYPHLVLKGLNTCVSQMTSG</sequence>
<keyword evidence="1" id="KW-0732">Signal</keyword>
<evidence type="ECO:0000256" key="1">
    <source>
        <dbReference type="SAM" id="SignalP"/>
    </source>
</evidence>
<dbReference type="RefSeq" id="WP_013320316.1">
    <property type="nucleotide sequence ID" value="NC_014501.1"/>
</dbReference>
<organism evidence="2 3">
    <name type="scientific">Gloeothece verrucosa (strain PCC 7822)</name>
    <name type="common">Cyanothece sp. (strain PCC 7822)</name>
    <dbReference type="NCBI Taxonomy" id="497965"/>
    <lineage>
        <taxon>Bacteria</taxon>
        <taxon>Bacillati</taxon>
        <taxon>Cyanobacteriota</taxon>
        <taxon>Cyanophyceae</taxon>
        <taxon>Oscillatoriophycideae</taxon>
        <taxon>Chroococcales</taxon>
        <taxon>Aphanothecaceae</taxon>
        <taxon>Gloeothece</taxon>
        <taxon>Gloeothece verrucosa</taxon>
    </lineage>
</organism>
<accession>E0UIL2</accession>
<gene>
    <name evidence="2" type="ordered locus">Cyan7822_0155</name>
</gene>
<evidence type="ECO:0000313" key="2">
    <source>
        <dbReference type="EMBL" id="ADN12206.1"/>
    </source>
</evidence>
<proteinExistence type="predicted"/>
<dbReference type="HOGENOM" id="CLU_1515457_0_0_3"/>
<keyword evidence="3" id="KW-1185">Reference proteome</keyword>
<protein>
    <submittedName>
        <fullName evidence="2">Uncharacterized protein</fullName>
    </submittedName>
</protein>
<evidence type="ECO:0000313" key="3">
    <source>
        <dbReference type="Proteomes" id="UP000008206"/>
    </source>
</evidence>
<feature type="signal peptide" evidence="1">
    <location>
        <begin position="1"/>
        <end position="23"/>
    </location>
</feature>
<feature type="chain" id="PRO_5003141287" evidence="1">
    <location>
        <begin position="24"/>
        <end position="213"/>
    </location>
</feature>
<reference evidence="3" key="1">
    <citation type="journal article" date="2011" name="MBio">
        <title>Novel metabolic attributes of the genus Cyanothece, comprising a group of unicellular nitrogen-fixing Cyanobacteria.</title>
        <authorList>
            <person name="Bandyopadhyay A."/>
            <person name="Elvitigala T."/>
            <person name="Welsh E."/>
            <person name="Stockel J."/>
            <person name="Liberton M."/>
            <person name="Min H."/>
            <person name="Sherman L.A."/>
            <person name="Pakrasi H.B."/>
        </authorList>
    </citation>
    <scope>NUCLEOTIDE SEQUENCE [LARGE SCALE GENOMIC DNA]</scope>
    <source>
        <strain evidence="3">PCC 7822</strain>
    </source>
</reference>
<dbReference type="eggNOG" id="ENOG502ZU7E">
    <property type="taxonomic scope" value="Bacteria"/>
</dbReference>
<name>E0UIL2_GLOV7</name>
<dbReference type="KEGG" id="cyj:Cyan7822_0155"/>
<dbReference type="AlphaFoldDB" id="E0UIL2"/>